<dbReference type="EMBL" id="BART01006320">
    <property type="protein sequence ID" value="GAG61407.1"/>
    <property type="molecule type" value="Genomic_DNA"/>
</dbReference>
<comment type="caution">
    <text evidence="1">The sequence shown here is derived from an EMBL/GenBank/DDBJ whole genome shotgun (WGS) entry which is preliminary data.</text>
</comment>
<reference evidence="1" key="1">
    <citation type="journal article" date="2014" name="Front. Microbiol.">
        <title>High frequency of phylogenetically diverse reductive dehalogenase-homologous genes in deep subseafloor sedimentary metagenomes.</title>
        <authorList>
            <person name="Kawai M."/>
            <person name="Futagami T."/>
            <person name="Toyoda A."/>
            <person name="Takaki Y."/>
            <person name="Nishi S."/>
            <person name="Hori S."/>
            <person name="Arai W."/>
            <person name="Tsubouchi T."/>
            <person name="Morono Y."/>
            <person name="Uchiyama I."/>
            <person name="Ito T."/>
            <person name="Fujiyama A."/>
            <person name="Inagaki F."/>
            <person name="Takami H."/>
        </authorList>
    </citation>
    <scope>NUCLEOTIDE SEQUENCE</scope>
    <source>
        <strain evidence="1">Expedition CK06-06</strain>
    </source>
</reference>
<accession>X0ZTS2</accession>
<evidence type="ECO:0000313" key="1">
    <source>
        <dbReference type="EMBL" id="GAG61407.1"/>
    </source>
</evidence>
<name>X0ZTS2_9ZZZZ</name>
<proteinExistence type="predicted"/>
<organism evidence="1">
    <name type="scientific">marine sediment metagenome</name>
    <dbReference type="NCBI Taxonomy" id="412755"/>
    <lineage>
        <taxon>unclassified sequences</taxon>
        <taxon>metagenomes</taxon>
        <taxon>ecological metagenomes</taxon>
    </lineage>
</organism>
<protein>
    <submittedName>
        <fullName evidence="1">Uncharacterized protein</fullName>
    </submittedName>
</protein>
<dbReference type="AlphaFoldDB" id="X0ZTS2"/>
<gene>
    <name evidence="1" type="ORF">S01H4_14412</name>
</gene>
<sequence>MVEDTITEQVKSRWFIDLDWYQQSNRSFSALAQHCLCPKCQERLKEGEISPADLLTAIKDCCSQTPDFITDNLPILECIFRLFLANGNQPLDLEELGEQLRKWHSGIYPISTEVLSRLLGSDQYYGLRQTSS</sequence>